<evidence type="ECO:0000256" key="1">
    <source>
        <dbReference type="SAM" id="SignalP"/>
    </source>
</evidence>
<dbReference type="InterPro" id="IPR006837">
    <property type="entry name" value="Divergent_DAC"/>
</dbReference>
<reference evidence="2 3" key="1">
    <citation type="journal article" date="2014" name="Int. J. Syst. Evol. Microbiol.">
        <title>Complete genome sequence of Corynebacterium casei LMG S-19264T (=DSM 44701T), isolated from a smear-ripened cheese.</title>
        <authorList>
            <consortium name="US DOE Joint Genome Institute (JGI-PGF)"/>
            <person name="Walter F."/>
            <person name="Albersmeier A."/>
            <person name="Kalinowski J."/>
            <person name="Ruckert C."/>
        </authorList>
    </citation>
    <scope>NUCLEOTIDE SEQUENCE [LARGE SCALE GENOMIC DNA]</scope>
    <source>
        <strain evidence="2 3">CGMCC 1.7286</strain>
    </source>
</reference>
<comment type="caution">
    <text evidence="2">The sequence shown here is derived from an EMBL/GenBank/DDBJ whole genome shotgun (WGS) entry which is preliminary data.</text>
</comment>
<keyword evidence="1" id="KW-0732">Signal</keyword>
<dbReference type="InterPro" id="IPR011330">
    <property type="entry name" value="Glyco_hydro/deAcase_b/a-brl"/>
</dbReference>
<gene>
    <name evidence="2" type="ORF">GCM10011348_42380</name>
</gene>
<evidence type="ECO:0000313" key="3">
    <source>
        <dbReference type="Proteomes" id="UP000599578"/>
    </source>
</evidence>
<dbReference type="PANTHER" id="PTHR30105:SF2">
    <property type="entry name" value="DIVERGENT POLYSACCHARIDE DEACETYLASE SUPERFAMILY"/>
    <property type="match status" value="1"/>
</dbReference>
<dbReference type="RefSeq" id="WP_188862639.1">
    <property type="nucleotide sequence ID" value="NZ_BMLT01000015.1"/>
</dbReference>
<dbReference type="CDD" id="cd10936">
    <property type="entry name" value="CE4_DAC2"/>
    <property type="match status" value="1"/>
</dbReference>
<dbReference type="Gene3D" id="3.20.20.370">
    <property type="entry name" value="Glycoside hydrolase/deacetylase"/>
    <property type="match status" value="1"/>
</dbReference>
<dbReference type="GO" id="GO:0005975">
    <property type="term" value="P:carbohydrate metabolic process"/>
    <property type="evidence" value="ECO:0007669"/>
    <property type="project" value="InterPro"/>
</dbReference>
<evidence type="ECO:0000313" key="2">
    <source>
        <dbReference type="EMBL" id="GGO87977.1"/>
    </source>
</evidence>
<dbReference type="Pfam" id="PF04748">
    <property type="entry name" value="Polysacc_deac_2"/>
    <property type="match status" value="1"/>
</dbReference>
<dbReference type="EMBL" id="BMLT01000015">
    <property type="protein sequence ID" value="GGO87977.1"/>
    <property type="molecule type" value="Genomic_DNA"/>
</dbReference>
<protein>
    <recommendedName>
        <fullName evidence="4">Divergent polysaccharide deacetylase family protein</fullName>
    </recommendedName>
</protein>
<feature type="chain" id="PRO_5038138416" description="Divergent polysaccharide deacetylase family protein" evidence="1">
    <location>
        <begin position="24"/>
        <end position="275"/>
    </location>
</feature>
<dbReference type="AlphaFoldDB" id="A0A917ZPI7"/>
<dbReference type="Proteomes" id="UP000599578">
    <property type="component" value="Unassembled WGS sequence"/>
</dbReference>
<proteinExistence type="predicted"/>
<organism evidence="2 3">
    <name type="scientific">Marinobacterium nitratireducens</name>
    <dbReference type="NCBI Taxonomy" id="518897"/>
    <lineage>
        <taxon>Bacteria</taxon>
        <taxon>Pseudomonadati</taxon>
        <taxon>Pseudomonadota</taxon>
        <taxon>Gammaproteobacteria</taxon>
        <taxon>Oceanospirillales</taxon>
        <taxon>Oceanospirillaceae</taxon>
        <taxon>Marinobacterium</taxon>
    </lineage>
</organism>
<sequence length="275" mass="30198">MQRRSLLLAALAGIVLPLPTAVAASRRDAVEQPRLILVIDDLGNNLSAGRATLALPGPLDVAVLPHSRHGRTLALEAQGQGKEVLLHAPMANRQHLALGPGALTPDLGRERLSQRLRDSLDSVPGAVGLNNHMGSLLTARREPMEWVMEVLAERGLLFVDSRTSAETVAWDVARERGVPALMRDVFLDHEQTLAAVDVQFRRALSIAREYGSALVIGHPYPVTLDYLNRALPVLDGLGFQRLTVSAFLRQQADFARLDPADNRLFNTHRRHWGRS</sequence>
<name>A0A917ZPI7_9GAMM</name>
<keyword evidence="3" id="KW-1185">Reference proteome</keyword>
<evidence type="ECO:0008006" key="4">
    <source>
        <dbReference type="Google" id="ProtNLM"/>
    </source>
</evidence>
<feature type="signal peptide" evidence="1">
    <location>
        <begin position="1"/>
        <end position="23"/>
    </location>
</feature>
<dbReference type="SUPFAM" id="SSF88713">
    <property type="entry name" value="Glycoside hydrolase/deacetylase"/>
    <property type="match status" value="1"/>
</dbReference>
<dbReference type="PANTHER" id="PTHR30105">
    <property type="entry name" value="UNCHARACTERIZED YIBQ-RELATED"/>
    <property type="match status" value="1"/>
</dbReference>
<accession>A0A917ZPI7</accession>